<accession>A0AAV2BNC6</accession>
<protein>
    <submittedName>
        <fullName evidence="2">Uncharacterized protein</fullName>
    </submittedName>
</protein>
<feature type="region of interest" description="Disordered" evidence="1">
    <location>
        <begin position="1"/>
        <end position="30"/>
    </location>
</feature>
<feature type="non-terminal residue" evidence="2">
    <location>
        <position position="1"/>
    </location>
</feature>
<gene>
    <name evidence="2" type="ORF">LARSCL_LOCUS20424</name>
</gene>
<evidence type="ECO:0000313" key="2">
    <source>
        <dbReference type="EMBL" id="CAL1297652.1"/>
    </source>
</evidence>
<name>A0AAV2BNC6_9ARAC</name>
<reference evidence="2 3" key="1">
    <citation type="submission" date="2024-04" db="EMBL/GenBank/DDBJ databases">
        <authorList>
            <person name="Rising A."/>
            <person name="Reimegard J."/>
            <person name="Sonavane S."/>
            <person name="Akerstrom W."/>
            <person name="Nylinder S."/>
            <person name="Hedman E."/>
            <person name="Kallberg Y."/>
        </authorList>
    </citation>
    <scope>NUCLEOTIDE SEQUENCE [LARGE SCALE GENOMIC DNA]</scope>
</reference>
<dbReference type="Proteomes" id="UP001497382">
    <property type="component" value="Unassembled WGS sequence"/>
</dbReference>
<evidence type="ECO:0000256" key="1">
    <source>
        <dbReference type="SAM" id="MobiDB-lite"/>
    </source>
</evidence>
<evidence type="ECO:0000313" key="3">
    <source>
        <dbReference type="Proteomes" id="UP001497382"/>
    </source>
</evidence>
<keyword evidence="3" id="KW-1185">Reference proteome</keyword>
<comment type="caution">
    <text evidence="2">The sequence shown here is derived from an EMBL/GenBank/DDBJ whole genome shotgun (WGS) entry which is preliminary data.</text>
</comment>
<sequence>DFETTPGSGKRFEPSTGTKNWRKGANIKGPTFSRMKNHSFFHAHRTSRCVGGFCIQEIECLSKFLLCKAPTTMRQLLHINETT</sequence>
<organism evidence="2 3">
    <name type="scientific">Larinioides sclopetarius</name>
    <dbReference type="NCBI Taxonomy" id="280406"/>
    <lineage>
        <taxon>Eukaryota</taxon>
        <taxon>Metazoa</taxon>
        <taxon>Ecdysozoa</taxon>
        <taxon>Arthropoda</taxon>
        <taxon>Chelicerata</taxon>
        <taxon>Arachnida</taxon>
        <taxon>Araneae</taxon>
        <taxon>Araneomorphae</taxon>
        <taxon>Entelegynae</taxon>
        <taxon>Araneoidea</taxon>
        <taxon>Araneidae</taxon>
        <taxon>Larinioides</taxon>
    </lineage>
</organism>
<dbReference type="EMBL" id="CAXIEN010000435">
    <property type="protein sequence ID" value="CAL1297652.1"/>
    <property type="molecule type" value="Genomic_DNA"/>
</dbReference>
<proteinExistence type="predicted"/>
<dbReference type="AlphaFoldDB" id="A0AAV2BNC6"/>